<dbReference type="AlphaFoldDB" id="A0A1S8AVI8"/>
<sequence>MATVPSGNYRVRSWLESSESGNDWRWRALSAGRVPTRTADDTARGMSERCEADRREVSKANGDQREP</sequence>
<evidence type="ECO:0000313" key="3">
    <source>
        <dbReference type="Proteomes" id="UP000189370"/>
    </source>
</evidence>
<dbReference type="STRING" id="301967.A6E15_05025"/>
<gene>
    <name evidence="2" type="ORF">A6E15_05025</name>
</gene>
<feature type="compositionally biased region" description="Basic and acidic residues" evidence="1">
    <location>
        <begin position="38"/>
        <end position="67"/>
    </location>
</feature>
<feature type="region of interest" description="Disordered" evidence="1">
    <location>
        <begin position="36"/>
        <end position="67"/>
    </location>
</feature>
<keyword evidence="3" id="KW-1185">Reference proteome</keyword>
<proteinExistence type="predicted"/>
<dbReference type="Proteomes" id="UP000189370">
    <property type="component" value="Unassembled WGS sequence"/>
</dbReference>
<protein>
    <submittedName>
        <fullName evidence="2">Uncharacterized protein</fullName>
    </submittedName>
</protein>
<evidence type="ECO:0000313" key="2">
    <source>
        <dbReference type="EMBL" id="OLZ40384.1"/>
    </source>
</evidence>
<reference evidence="3" key="1">
    <citation type="submission" date="2016-04" db="EMBL/GenBank/DDBJ databases">
        <authorList>
            <person name="Chen S.-C."/>
            <person name="Lai M.-C."/>
        </authorList>
    </citation>
    <scope>NUCLEOTIDE SEQUENCE [LARGE SCALE GENOMIC DNA]</scope>
    <source>
        <strain evidence="3">AB14</strain>
    </source>
</reference>
<name>A0A1S8AVI8_9EURY</name>
<evidence type="ECO:0000256" key="1">
    <source>
        <dbReference type="SAM" id="MobiDB-lite"/>
    </source>
</evidence>
<dbReference type="EMBL" id="LWLN01000001">
    <property type="protein sequence ID" value="OLZ40384.1"/>
    <property type="molecule type" value="Genomic_DNA"/>
</dbReference>
<organism evidence="2 3">
    <name type="scientific">Natrinema saccharevitans</name>
    <dbReference type="NCBI Taxonomy" id="301967"/>
    <lineage>
        <taxon>Archaea</taxon>
        <taxon>Methanobacteriati</taxon>
        <taxon>Methanobacteriota</taxon>
        <taxon>Stenosarchaea group</taxon>
        <taxon>Halobacteria</taxon>
        <taxon>Halobacteriales</taxon>
        <taxon>Natrialbaceae</taxon>
        <taxon>Natrinema</taxon>
    </lineage>
</organism>
<comment type="caution">
    <text evidence="2">The sequence shown here is derived from an EMBL/GenBank/DDBJ whole genome shotgun (WGS) entry which is preliminary data.</text>
</comment>
<accession>A0A1S8AVI8</accession>